<dbReference type="Pfam" id="PF00941">
    <property type="entry name" value="FAD_binding_5"/>
    <property type="match status" value="1"/>
</dbReference>
<dbReference type="SUPFAM" id="SSF55447">
    <property type="entry name" value="CO dehydrogenase flavoprotein C-terminal domain-like"/>
    <property type="match status" value="1"/>
</dbReference>
<dbReference type="Pfam" id="PF03450">
    <property type="entry name" value="CO_deh_flav_C"/>
    <property type="match status" value="1"/>
</dbReference>
<dbReference type="Gene3D" id="3.30.465.10">
    <property type="match status" value="1"/>
</dbReference>
<dbReference type="SMART" id="SM01092">
    <property type="entry name" value="CO_deh_flav_C"/>
    <property type="match status" value="1"/>
</dbReference>
<evidence type="ECO:0000256" key="2">
    <source>
        <dbReference type="ARBA" id="ARBA00022827"/>
    </source>
</evidence>
<dbReference type="SUPFAM" id="SSF56176">
    <property type="entry name" value="FAD-binding/transporter-associated domain-like"/>
    <property type="match status" value="1"/>
</dbReference>
<dbReference type="RefSeq" id="WP_183331219.1">
    <property type="nucleotide sequence ID" value="NZ_BMHX01000001.1"/>
</dbReference>
<dbReference type="InterPro" id="IPR005107">
    <property type="entry name" value="CO_DH_flav_C"/>
</dbReference>
<dbReference type="GO" id="GO:0071949">
    <property type="term" value="F:FAD binding"/>
    <property type="evidence" value="ECO:0007669"/>
    <property type="project" value="InterPro"/>
</dbReference>
<keyword evidence="2" id="KW-0274">FAD</keyword>
<comment type="caution">
    <text evidence="5">The sequence shown here is derived from an EMBL/GenBank/DDBJ whole genome shotgun (WGS) entry which is preliminary data.</text>
</comment>
<keyword evidence="6" id="KW-1185">Reference proteome</keyword>
<keyword evidence="3 5" id="KW-0560">Oxidoreductase</keyword>
<dbReference type="InterPro" id="IPR016166">
    <property type="entry name" value="FAD-bd_PCMH"/>
</dbReference>
<dbReference type="FunFam" id="3.30.465.10:FF:000017">
    <property type="entry name" value="Xanthine dehydrogenase, FAD binding subunit"/>
    <property type="match status" value="1"/>
</dbReference>
<dbReference type="PANTHER" id="PTHR42659">
    <property type="entry name" value="XANTHINE DEHYDROGENASE SUBUNIT C-RELATED"/>
    <property type="match status" value="1"/>
</dbReference>
<dbReference type="EC" id="1.2.7.4" evidence="5"/>
<organism evidence="5 6">
    <name type="scientific">Chelatococcus composti</name>
    <dbReference type="NCBI Taxonomy" id="1743235"/>
    <lineage>
        <taxon>Bacteria</taxon>
        <taxon>Pseudomonadati</taxon>
        <taxon>Pseudomonadota</taxon>
        <taxon>Alphaproteobacteria</taxon>
        <taxon>Hyphomicrobiales</taxon>
        <taxon>Chelatococcaceae</taxon>
        <taxon>Chelatococcus</taxon>
    </lineage>
</organism>
<dbReference type="Proteomes" id="UP000588017">
    <property type="component" value="Unassembled WGS sequence"/>
</dbReference>
<dbReference type="Gene3D" id="3.30.390.50">
    <property type="entry name" value="CO dehydrogenase flavoprotein, C-terminal domain"/>
    <property type="match status" value="1"/>
</dbReference>
<evidence type="ECO:0000256" key="3">
    <source>
        <dbReference type="ARBA" id="ARBA00023002"/>
    </source>
</evidence>
<dbReference type="PROSITE" id="PS51387">
    <property type="entry name" value="FAD_PCMH"/>
    <property type="match status" value="1"/>
</dbReference>
<protein>
    <submittedName>
        <fullName evidence="5">Carbon-monoxide dehydrogenase medium subunit</fullName>
        <ecNumber evidence="5">1.2.7.4</ecNumber>
    </submittedName>
</protein>
<evidence type="ECO:0000313" key="6">
    <source>
        <dbReference type="Proteomes" id="UP000588017"/>
    </source>
</evidence>
<evidence type="ECO:0000259" key="4">
    <source>
        <dbReference type="PROSITE" id="PS51387"/>
    </source>
</evidence>
<dbReference type="InterPro" id="IPR002346">
    <property type="entry name" value="Mopterin_DH_FAD-bd"/>
</dbReference>
<reference evidence="5 6" key="1">
    <citation type="submission" date="2020-08" db="EMBL/GenBank/DDBJ databases">
        <title>Genomic Encyclopedia of Type Strains, Phase IV (KMG-IV): sequencing the most valuable type-strain genomes for metagenomic binning, comparative biology and taxonomic classification.</title>
        <authorList>
            <person name="Goeker M."/>
        </authorList>
    </citation>
    <scope>NUCLEOTIDE SEQUENCE [LARGE SCALE GENOMIC DNA]</scope>
    <source>
        <strain evidence="5 6">DSM 101465</strain>
    </source>
</reference>
<dbReference type="InterPro" id="IPR036318">
    <property type="entry name" value="FAD-bd_PCMH-like_sf"/>
</dbReference>
<dbReference type="InterPro" id="IPR036683">
    <property type="entry name" value="CO_DH_flav_C_dom_sf"/>
</dbReference>
<accession>A0A841K1B9</accession>
<feature type="domain" description="FAD-binding PCMH-type" evidence="4">
    <location>
        <begin position="1"/>
        <end position="170"/>
    </location>
</feature>
<sequence length="268" mass="28449">MYAFDYHRPTSVRQAASLLAQNEDAKLLAGGHTLIPTMKQRLAAPSALIDLNAIPELSGIELKGRSLVIGAMTRHGAVATSPVVRQVLPALAELAGLIGDPQVRHRGTIGGSIANNDPAADYPVACLALGATIVTNKRKIPANEFFTGLFETALEEGEIITRVSFPLVSRAAYEKFPNPASRYALVGVFVAKRGSDVRVAVTGAGANGVFRVPAMEEALRHRFSPKSLEGVTVPAEGLISDIHADAEYRAHLIGVMARRAVARAASRK</sequence>
<dbReference type="EMBL" id="JACHEH010000001">
    <property type="protein sequence ID" value="MBB6166508.1"/>
    <property type="molecule type" value="Genomic_DNA"/>
</dbReference>
<proteinExistence type="predicted"/>
<dbReference type="Gene3D" id="3.30.43.10">
    <property type="entry name" value="Uridine Diphospho-n-acetylenolpyruvylglucosamine Reductase, domain 2"/>
    <property type="match status" value="1"/>
</dbReference>
<dbReference type="PANTHER" id="PTHR42659:SF2">
    <property type="entry name" value="XANTHINE DEHYDROGENASE SUBUNIT C-RELATED"/>
    <property type="match status" value="1"/>
</dbReference>
<name>A0A841K1B9_9HYPH</name>
<gene>
    <name evidence="5" type="ORF">HNQ73_000116</name>
</gene>
<dbReference type="InterPro" id="IPR016167">
    <property type="entry name" value="FAD-bd_PCMH_sub1"/>
</dbReference>
<evidence type="ECO:0000313" key="5">
    <source>
        <dbReference type="EMBL" id="MBB6166508.1"/>
    </source>
</evidence>
<dbReference type="InterPro" id="IPR016169">
    <property type="entry name" value="FAD-bd_PCMH_sub2"/>
</dbReference>
<dbReference type="AlphaFoldDB" id="A0A841K1B9"/>
<dbReference type="GO" id="GO:0043885">
    <property type="term" value="F:anaerobic carbon-monoxide dehydrogenase activity"/>
    <property type="evidence" value="ECO:0007669"/>
    <property type="project" value="UniProtKB-EC"/>
</dbReference>
<keyword evidence="1" id="KW-0285">Flavoprotein</keyword>
<dbReference type="InterPro" id="IPR051312">
    <property type="entry name" value="Diverse_Substr_Oxidored"/>
</dbReference>
<evidence type="ECO:0000256" key="1">
    <source>
        <dbReference type="ARBA" id="ARBA00022630"/>
    </source>
</evidence>